<comment type="caution">
    <text evidence="1">The sequence shown here is derived from an EMBL/GenBank/DDBJ whole genome shotgun (WGS) entry which is preliminary data.</text>
</comment>
<evidence type="ECO:0000313" key="1">
    <source>
        <dbReference type="EMBL" id="PGH35893.1"/>
    </source>
</evidence>
<gene>
    <name evidence="1" type="ORF">GX50_01218</name>
</gene>
<protein>
    <submittedName>
        <fullName evidence="1">Uncharacterized protein</fullName>
    </submittedName>
</protein>
<proteinExistence type="predicted"/>
<evidence type="ECO:0000313" key="2">
    <source>
        <dbReference type="Proteomes" id="UP000226031"/>
    </source>
</evidence>
<sequence length="274" mass="30724">MDTRGEFLQDLPPSTSEYEFKGVKDILQKSEYEYSLLEHDPTKGQFTVFNNVPPEPIDSGNTEAIGHLFSSYHTSLKILIIKIPLRPHQVLAREFDLLLVPKARQIAEIFAVGRVTVKGTTRSKAPDCAYQPGTFPAGRDEKWPSVVLEIGLSESRAKLERDCHWWLNDSRGEVKIALGISINRTCKEIIIKRWELQLRPTRGDPNSTAPAPIATQEIAITSPQNSGNITVNGAPLILEFAKMFLRQPVSQADAQITKTELKTLAQRAWTFQGF</sequence>
<reference evidence="1 2" key="1">
    <citation type="submission" date="2017-10" db="EMBL/GenBank/DDBJ databases">
        <title>Comparative genomics in systemic dimorphic fungi from Ajellomycetaceae.</title>
        <authorList>
            <person name="Munoz J.F."/>
            <person name="Mcewen J.G."/>
            <person name="Clay O.K."/>
            <person name="Cuomo C.A."/>
        </authorList>
    </citation>
    <scope>NUCLEOTIDE SEQUENCE [LARGE SCALE GENOMIC DNA]</scope>
    <source>
        <strain evidence="1 2">UAMH4076</strain>
    </source>
</reference>
<name>A0A2B7ZRS1_9EURO</name>
<organism evidence="1 2">
    <name type="scientific">[Emmonsia] crescens</name>
    <dbReference type="NCBI Taxonomy" id="73230"/>
    <lineage>
        <taxon>Eukaryota</taxon>
        <taxon>Fungi</taxon>
        <taxon>Dikarya</taxon>
        <taxon>Ascomycota</taxon>
        <taxon>Pezizomycotina</taxon>
        <taxon>Eurotiomycetes</taxon>
        <taxon>Eurotiomycetidae</taxon>
        <taxon>Onygenales</taxon>
        <taxon>Ajellomycetaceae</taxon>
        <taxon>Emergomyces</taxon>
    </lineage>
</organism>
<dbReference type="AlphaFoldDB" id="A0A2B7ZRS1"/>
<keyword evidence="2" id="KW-1185">Reference proteome</keyword>
<dbReference type="Proteomes" id="UP000226031">
    <property type="component" value="Unassembled WGS sequence"/>
</dbReference>
<dbReference type="EMBL" id="PDND01000014">
    <property type="protein sequence ID" value="PGH35893.1"/>
    <property type="molecule type" value="Genomic_DNA"/>
</dbReference>
<dbReference type="VEuPathDB" id="FungiDB:EMCG_04887"/>
<accession>A0A2B7ZRS1</accession>